<evidence type="ECO:0000313" key="2">
    <source>
        <dbReference type="EMBL" id="KAK3252688.1"/>
    </source>
</evidence>
<organism evidence="2 3">
    <name type="scientific">Cymbomonas tetramitiformis</name>
    <dbReference type="NCBI Taxonomy" id="36881"/>
    <lineage>
        <taxon>Eukaryota</taxon>
        <taxon>Viridiplantae</taxon>
        <taxon>Chlorophyta</taxon>
        <taxon>Pyramimonadophyceae</taxon>
        <taxon>Pyramimonadales</taxon>
        <taxon>Pyramimonadaceae</taxon>
        <taxon>Cymbomonas</taxon>
    </lineage>
</organism>
<reference evidence="2" key="2">
    <citation type="submission" date="2023-06" db="EMBL/GenBank/DDBJ databases">
        <title>Long-read-based genome assembly of the green algal bacterivore Cymbomonas tetramitiformis.</title>
        <authorList>
            <person name="Gyaltshen Y."/>
            <person name="Rozenberg A."/>
            <person name="Paasch A."/>
            <person name="Burns J.A."/>
            <person name="Warring S."/>
            <person name="Larson R."/>
            <person name="Maurer-Alcala X."/>
            <person name="Dacks J."/>
            <person name="Kim E."/>
        </authorList>
    </citation>
    <scope>NUCLEOTIDE SEQUENCE</scope>
    <source>
        <strain evidence="2">PLY_AMNH</strain>
    </source>
</reference>
<dbReference type="EMBL" id="LGRX02025270">
    <property type="protein sequence ID" value="KAK3252682.1"/>
    <property type="molecule type" value="Genomic_DNA"/>
</dbReference>
<evidence type="ECO:0000313" key="1">
    <source>
        <dbReference type="EMBL" id="KAK3252682.1"/>
    </source>
</evidence>
<sequence length="191" mass="21796">MPGFIIKRGLCRRDGKDHPGPRDPPDDIPHFVDIVMVKGAEDVRDALPGQPEFANSTDVDEIHLAEVAFTWVTNWYLALHEKINKYEPLVRSLKRKKYKAFSHPTIFGVTEPIYTHNMRALTQHLGFRKKEAETLLKMVSGTASEWAAKMLISHNKMEKGNSLKKQQEAALSRRRRGAGLAAEHLRISRFK</sequence>
<reference evidence="2 3" key="1">
    <citation type="journal article" date="2015" name="Genome Biol. Evol.">
        <title>Comparative Genomics of a Bacterivorous Green Alga Reveals Evolutionary Causalities and Consequences of Phago-Mixotrophic Mode of Nutrition.</title>
        <authorList>
            <person name="Burns J.A."/>
            <person name="Paasch A."/>
            <person name="Narechania A."/>
            <person name="Kim E."/>
        </authorList>
    </citation>
    <scope>NUCLEOTIDE SEQUENCE [LARGE SCALE GENOMIC DNA]</scope>
    <source>
        <strain evidence="2">PLY_AMNH</strain>
    </source>
</reference>
<gene>
    <name evidence="2" type="ORF">CYMTET_38032</name>
    <name evidence="1" type="ORF">CYMTET_38034</name>
</gene>
<protein>
    <submittedName>
        <fullName evidence="2">Uncharacterized protein</fullName>
    </submittedName>
</protein>
<accession>A0AAE0CCS4</accession>
<evidence type="ECO:0000313" key="3">
    <source>
        <dbReference type="Proteomes" id="UP001190700"/>
    </source>
</evidence>
<keyword evidence="3" id="KW-1185">Reference proteome</keyword>
<dbReference type="AlphaFoldDB" id="A0AAE0CCS4"/>
<dbReference type="Proteomes" id="UP001190700">
    <property type="component" value="Unassembled WGS sequence"/>
</dbReference>
<dbReference type="EMBL" id="LGRX02025269">
    <property type="protein sequence ID" value="KAK3252688.1"/>
    <property type="molecule type" value="Genomic_DNA"/>
</dbReference>
<proteinExistence type="predicted"/>
<comment type="caution">
    <text evidence="2">The sequence shown here is derived from an EMBL/GenBank/DDBJ whole genome shotgun (WGS) entry which is preliminary data.</text>
</comment>
<name>A0AAE0CCS4_9CHLO</name>